<reference evidence="4 5" key="1">
    <citation type="journal article" date="2020" name="bioRxiv">
        <title>Sequence and annotation of 42 cannabis genomes reveals extensive copy number variation in cannabinoid synthesis and pathogen resistance genes.</title>
        <authorList>
            <person name="Mckernan K.J."/>
            <person name="Helbert Y."/>
            <person name="Kane L.T."/>
            <person name="Ebling H."/>
            <person name="Zhang L."/>
            <person name="Liu B."/>
            <person name="Eaton Z."/>
            <person name="Mclaughlin S."/>
            <person name="Kingan S."/>
            <person name="Baybayan P."/>
            <person name="Concepcion G."/>
            <person name="Jordan M."/>
            <person name="Riva A."/>
            <person name="Barbazuk W."/>
            <person name="Harkins T."/>
        </authorList>
    </citation>
    <scope>NUCLEOTIDE SEQUENCE [LARGE SCALE GENOMIC DNA]</scope>
    <source>
        <strain evidence="5">cv. Jamaican Lion 4</strain>
        <tissue evidence="4">Leaf</tissue>
    </source>
</reference>
<name>A0A7J6EZJ8_CANSA</name>
<evidence type="ECO:0000256" key="3">
    <source>
        <dbReference type="ARBA" id="ARBA00023274"/>
    </source>
</evidence>
<dbReference type="GO" id="GO:0003735">
    <property type="term" value="F:structural constituent of ribosome"/>
    <property type="evidence" value="ECO:0007669"/>
    <property type="project" value="InterPro"/>
</dbReference>
<organism evidence="4 5">
    <name type="scientific">Cannabis sativa</name>
    <name type="common">Hemp</name>
    <name type="synonym">Marijuana</name>
    <dbReference type="NCBI Taxonomy" id="3483"/>
    <lineage>
        <taxon>Eukaryota</taxon>
        <taxon>Viridiplantae</taxon>
        <taxon>Streptophyta</taxon>
        <taxon>Embryophyta</taxon>
        <taxon>Tracheophyta</taxon>
        <taxon>Spermatophyta</taxon>
        <taxon>Magnoliopsida</taxon>
        <taxon>eudicotyledons</taxon>
        <taxon>Gunneridae</taxon>
        <taxon>Pentapetalae</taxon>
        <taxon>rosids</taxon>
        <taxon>fabids</taxon>
        <taxon>Rosales</taxon>
        <taxon>Cannabaceae</taxon>
        <taxon>Cannabis</taxon>
    </lineage>
</organism>
<dbReference type="InterPro" id="IPR038097">
    <property type="entry name" value="Ribosomal_eL36_sf"/>
</dbReference>
<dbReference type="Proteomes" id="UP000525078">
    <property type="component" value="Unassembled WGS sequence"/>
</dbReference>
<evidence type="ECO:0000256" key="1">
    <source>
        <dbReference type="ARBA" id="ARBA00006509"/>
    </source>
</evidence>
<dbReference type="GO" id="GO:0005840">
    <property type="term" value="C:ribosome"/>
    <property type="evidence" value="ECO:0007669"/>
    <property type="project" value="UniProtKB-KW"/>
</dbReference>
<evidence type="ECO:0000313" key="5">
    <source>
        <dbReference type="Proteomes" id="UP000525078"/>
    </source>
</evidence>
<keyword evidence="2" id="KW-0689">Ribosomal protein</keyword>
<dbReference type="EMBL" id="JAATIP010000178">
    <property type="protein sequence ID" value="KAF4363060.1"/>
    <property type="molecule type" value="Genomic_DNA"/>
</dbReference>
<keyword evidence="3" id="KW-0687">Ribonucleoprotein</keyword>
<dbReference type="InterPro" id="IPR000509">
    <property type="entry name" value="Ribosomal_eL36"/>
</dbReference>
<dbReference type="Gene3D" id="1.10.10.1760">
    <property type="entry name" value="60S ribosomal protein L36"/>
    <property type="match status" value="1"/>
</dbReference>
<comment type="caution">
    <text evidence="4">The sequence shown here is derived from an EMBL/GenBank/DDBJ whole genome shotgun (WGS) entry which is preliminary data.</text>
</comment>
<proteinExistence type="inferred from homology"/>
<gene>
    <name evidence="4" type="ORF">F8388_013424</name>
</gene>
<dbReference type="Pfam" id="PF01158">
    <property type="entry name" value="Ribosomal_L36e"/>
    <property type="match status" value="1"/>
</dbReference>
<dbReference type="GO" id="GO:1990904">
    <property type="term" value="C:ribonucleoprotein complex"/>
    <property type="evidence" value="ECO:0007669"/>
    <property type="project" value="UniProtKB-KW"/>
</dbReference>
<protein>
    <submittedName>
        <fullName evidence="4">Uncharacterized protein</fullName>
    </submittedName>
</protein>
<evidence type="ECO:0000313" key="4">
    <source>
        <dbReference type="EMBL" id="KAF4363060.1"/>
    </source>
</evidence>
<accession>A0A7J6EZJ8</accession>
<evidence type="ECO:0000256" key="2">
    <source>
        <dbReference type="ARBA" id="ARBA00022980"/>
    </source>
</evidence>
<dbReference type="AlphaFoldDB" id="A0A7J6EZJ8"/>
<comment type="similarity">
    <text evidence="1">Belongs to the eukaryotic ribosomal protein eL36 family.</text>
</comment>
<dbReference type="GO" id="GO:0006412">
    <property type="term" value="P:translation"/>
    <property type="evidence" value="ECO:0007669"/>
    <property type="project" value="InterPro"/>
</dbReference>
<sequence>MAGRLRRRSGEEYDGTCCDQQRISSYALIREVVRLAPCEKRITELLKVNKDKLVLKKANLNASDYWRLALTGQEYEFRESSFGITNCGVSEEIPSTFENL</sequence>